<sequence>MNLVISIIVAVRKNDIQCTPAEVLAMLSDPGRVFRALFMFPTLFSMIVRQVLGFSSVVMRIYYQDTHWNSSG</sequence>
<reference evidence="2" key="1">
    <citation type="journal article" date="2017" name="Nature">
        <title>The sunflower genome provides insights into oil metabolism, flowering and Asterid evolution.</title>
        <authorList>
            <person name="Badouin H."/>
            <person name="Gouzy J."/>
            <person name="Grassa C.J."/>
            <person name="Murat F."/>
            <person name="Staton S.E."/>
            <person name="Cottret L."/>
            <person name="Lelandais-Briere C."/>
            <person name="Owens G.L."/>
            <person name="Carrere S."/>
            <person name="Mayjonade B."/>
            <person name="Legrand L."/>
            <person name="Gill N."/>
            <person name="Kane N.C."/>
            <person name="Bowers J.E."/>
            <person name="Hubner S."/>
            <person name="Bellec A."/>
            <person name="Berard A."/>
            <person name="Berges H."/>
            <person name="Blanchet N."/>
            <person name="Boniface M.C."/>
            <person name="Brunel D."/>
            <person name="Catrice O."/>
            <person name="Chaidir N."/>
            <person name="Claudel C."/>
            <person name="Donnadieu C."/>
            <person name="Faraut T."/>
            <person name="Fievet G."/>
            <person name="Helmstetter N."/>
            <person name="King M."/>
            <person name="Knapp S.J."/>
            <person name="Lai Z."/>
            <person name="Le Paslier M.C."/>
            <person name="Lippi Y."/>
            <person name="Lorenzon L."/>
            <person name="Mandel J.R."/>
            <person name="Marage G."/>
            <person name="Marchand G."/>
            <person name="Marquand E."/>
            <person name="Bret-Mestries E."/>
            <person name="Morien E."/>
            <person name="Nambeesan S."/>
            <person name="Nguyen T."/>
            <person name="Pegot-Espagnet P."/>
            <person name="Pouilly N."/>
            <person name="Raftis F."/>
            <person name="Sallet E."/>
            <person name="Schiex T."/>
            <person name="Thomas J."/>
            <person name="Vandecasteele C."/>
            <person name="Vares D."/>
            <person name="Vear F."/>
            <person name="Vautrin S."/>
            <person name="Crespi M."/>
            <person name="Mangin B."/>
            <person name="Burke J.M."/>
            <person name="Salse J."/>
            <person name="Munos S."/>
            <person name="Vincourt P."/>
            <person name="Rieseberg L.H."/>
            <person name="Langlade N.B."/>
        </authorList>
    </citation>
    <scope>NUCLEOTIDE SEQUENCE</scope>
    <source>
        <tissue evidence="2">Leaves</tissue>
    </source>
</reference>
<organism evidence="2 3">
    <name type="scientific">Helianthus annuus</name>
    <name type="common">Common sunflower</name>
    <dbReference type="NCBI Taxonomy" id="4232"/>
    <lineage>
        <taxon>Eukaryota</taxon>
        <taxon>Viridiplantae</taxon>
        <taxon>Streptophyta</taxon>
        <taxon>Embryophyta</taxon>
        <taxon>Tracheophyta</taxon>
        <taxon>Spermatophyta</taxon>
        <taxon>Magnoliopsida</taxon>
        <taxon>eudicotyledons</taxon>
        <taxon>Gunneridae</taxon>
        <taxon>Pentapetalae</taxon>
        <taxon>asterids</taxon>
        <taxon>campanulids</taxon>
        <taxon>Asterales</taxon>
        <taxon>Asteraceae</taxon>
        <taxon>Asteroideae</taxon>
        <taxon>Heliantheae alliance</taxon>
        <taxon>Heliantheae</taxon>
        <taxon>Helianthus</taxon>
    </lineage>
</organism>
<keyword evidence="1" id="KW-0812">Transmembrane</keyword>
<gene>
    <name evidence="2" type="ORF">HanXRQr2_Chr08g0335551</name>
</gene>
<dbReference type="EMBL" id="MNCJ02000323">
    <property type="protein sequence ID" value="KAF5795081.1"/>
    <property type="molecule type" value="Genomic_DNA"/>
</dbReference>
<name>A0A9K3NCE6_HELAN</name>
<dbReference type="Gramene" id="mRNA:HanXRQr2_Chr08g0335551">
    <property type="protein sequence ID" value="CDS:HanXRQr2_Chr08g0335551.1"/>
    <property type="gene ID" value="HanXRQr2_Chr08g0335551"/>
</dbReference>
<protein>
    <submittedName>
        <fullName evidence="2">Uncharacterized protein</fullName>
    </submittedName>
</protein>
<evidence type="ECO:0000313" key="2">
    <source>
        <dbReference type="EMBL" id="KAF5795081.1"/>
    </source>
</evidence>
<keyword evidence="3" id="KW-1185">Reference proteome</keyword>
<feature type="transmembrane region" description="Helical" evidence="1">
    <location>
        <begin position="33"/>
        <end position="52"/>
    </location>
</feature>
<accession>A0A9K3NCE6</accession>
<dbReference type="AlphaFoldDB" id="A0A9K3NCE6"/>
<comment type="caution">
    <text evidence="2">The sequence shown here is derived from an EMBL/GenBank/DDBJ whole genome shotgun (WGS) entry which is preliminary data.</text>
</comment>
<evidence type="ECO:0000313" key="3">
    <source>
        <dbReference type="Proteomes" id="UP000215914"/>
    </source>
</evidence>
<proteinExistence type="predicted"/>
<keyword evidence="1" id="KW-0472">Membrane</keyword>
<keyword evidence="1" id="KW-1133">Transmembrane helix</keyword>
<reference evidence="2" key="2">
    <citation type="submission" date="2020-06" db="EMBL/GenBank/DDBJ databases">
        <title>Helianthus annuus Genome sequencing and assembly Release 2.</title>
        <authorList>
            <person name="Gouzy J."/>
            <person name="Langlade N."/>
            <person name="Munos S."/>
        </authorList>
    </citation>
    <scope>NUCLEOTIDE SEQUENCE</scope>
    <source>
        <tissue evidence="2">Leaves</tissue>
    </source>
</reference>
<dbReference type="Proteomes" id="UP000215914">
    <property type="component" value="Unassembled WGS sequence"/>
</dbReference>
<evidence type="ECO:0000256" key="1">
    <source>
        <dbReference type="SAM" id="Phobius"/>
    </source>
</evidence>